<dbReference type="EMBL" id="LR134406">
    <property type="protein sequence ID" value="VEH69201.1"/>
    <property type="molecule type" value="Genomic_DNA"/>
</dbReference>
<dbReference type="AlphaFoldDB" id="A0A3S4UD23"/>
<dbReference type="RefSeq" id="WP_061788326.1">
    <property type="nucleotide sequence ID" value="NZ_LR134406.1"/>
</dbReference>
<dbReference type="Proteomes" id="UP000273044">
    <property type="component" value="Chromosome"/>
</dbReference>
<evidence type="ECO:0000313" key="2">
    <source>
        <dbReference type="Proteomes" id="UP000273044"/>
    </source>
</evidence>
<keyword evidence="2" id="KW-1185">Reference proteome</keyword>
<dbReference type="Pfam" id="PF16154">
    <property type="entry name" value="DUF4862"/>
    <property type="match status" value="1"/>
</dbReference>
<dbReference type="InterPro" id="IPR032344">
    <property type="entry name" value="DUF4862"/>
</dbReference>
<dbReference type="GeneID" id="64405962"/>
<accession>A0A3S4UD23</accession>
<organism evidence="1 2">
    <name type="scientific">Arachnia propionica</name>
    <dbReference type="NCBI Taxonomy" id="1750"/>
    <lineage>
        <taxon>Bacteria</taxon>
        <taxon>Bacillati</taxon>
        <taxon>Actinomycetota</taxon>
        <taxon>Actinomycetes</taxon>
        <taxon>Propionibacteriales</taxon>
        <taxon>Propionibacteriaceae</taxon>
        <taxon>Arachnia</taxon>
    </lineage>
</organism>
<proteinExistence type="predicted"/>
<gene>
    <name evidence="1" type="ORF">NCTC12967_00465</name>
</gene>
<name>A0A3S4UD23_9ACTN</name>
<evidence type="ECO:0000313" key="1">
    <source>
        <dbReference type="EMBL" id="VEH69201.1"/>
    </source>
</evidence>
<sequence>MPEIIVGAHAAMPFEREDQESFYAGLAERNLATALEIPVSDSIHEDPAWFVSQVRGRFRRGVVTALPGTVKRLAEEPNFGLASTDDEGRRAAVEWVTGVRRAAEELNQQTGEETVSFVHVHSAPGVRASAEAFQHSLADLEADDEFRAEVVIEHCDAYSPIFPGDKRFLSLITELAVADEYGFAINWGSSALEWQNPNRPRQHVEILAEAGRLRGLIFSGVAAVDTRWGRAWADLQLPLSTDEPASLMTPRRVTECLDLAGDQVAYLGARVKAPANADVEARLGLVASVVDLLKPRD</sequence>
<evidence type="ECO:0008006" key="3">
    <source>
        <dbReference type="Google" id="ProtNLM"/>
    </source>
</evidence>
<protein>
    <recommendedName>
        <fullName evidence="3">DUF4862 domain-containing protein</fullName>
    </recommendedName>
</protein>
<reference evidence="1 2" key="1">
    <citation type="submission" date="2018-12" db="EMBL/GenBank/DDBJ databases">
        <authorList>
            <consortium name="Pathogen Informatics"/>
        </authorList>
    </citation>
    <scope>NUCLEOTIDE SEQUENCE [LARGE SCALE GENOMIC DNA]</scope>
    <source>
        <strain evidence="1 2">NCTC12967</strain>
    </source>
</reference>